<name>A0A1E4SFU0_9ASCO</name>
<dbReference type="OrthoDB" id="4085221at2759"/>
<reference evidence="2" key="1">
    <citation type="submission" date="2016-05" db="EMBL/GenBank/DDBJ databases">
        <title>Comparative genomics of biotechnologically important yeasts.</title>
        <authorList>
            <consortium name="DOE Joint Genome Institute"/>
            <person name="Riley R."/>
            <person name="Haridas S."/>
            <person name="Wolfe K.H."/>
            <person name="Lopes M.R."/>
            <person name="Hittinger C.T."/>
            <person name="Goker M."/>
            <person name="Salamov A."/>
            <person name="Wisecaver J."/>
            <person name="Long T.M."/>
            <person name="Aerts A.L."/>
            <person name="Barry K."/>
            <person name="Choi C."/>
            <person name="Clum A."/>
            <person name="Coughlan A.Y."/>
            <person name="Deshpande S."/>
            <person name="Douglass A.P."/>
            <person name="Hanson S.J."/>
            <person name="Klenk H.-P."/>
            <person name="Labutti K."/>
            <person name="Lapidus A."/>
            <person name="Lindquist E."/>
            <person name="Lipzen A."/>
            <person name="Meier-Kolthoff J.P."/>
            <person name="Ohm R.A."/>
            <person name="Otillar R.P."/>
            <person name="Pangilinan J."/>
            <person name="Peng Y."/>
            <person name="Rokas A."/>
            <person name="Rosa C.A."/>
            <person name="Scheuner C."/>
            <person name="Sibirny A.A."/>
            <person name="Slot J.C."/>
            <person name="Stielow J.B."/>
            <person name="Sun H."/>
            <person name="Kurtzman C.P."/>
            <person name="Blackwell M."/>
            <person name="Grigoriev I.V."/>
            <person name="Jeffries T.W."/>
        </authorList>
    </citation>
    <scope>NUCLEOTIDE SEQUENCE [LARGE SCALE GENOMIC DNA]</scope>
    <source>
        <strain evidence="2">NRRL Y-17324</strain>
    </source>
</reference>
<dbReference type="GeneID" id="30985088"/>
<dbReference type="RefSeq" id="XP_020063468.1">
    <property type="nucleotide sequence ID" value="XM_020210952.1"/>
</dbReference>
<organism evidence="1 2">
    <name type="scientific">Suhomyces tanzawaensis NRRL Y-17324</name>
    <dbReference type="NCBI Taxonomy" id="984487"/>
    <lineage>
        <taxon>Eukaryota</taxon>
        <taxon>Fungi</taxon>
        <taxon>Dikarya</taxon>
        <taxon>Ascomycota</taxon>
        <taxon>Saccharomycotina</taxon>
        <taxon>Pichiomycetes</taxon>
        <taxon>Debaryomycetaceae</taxon>
        <taxon>Suhomyces</taxon>
    </lineage>
</organism>
<sequence length="99" mass="10786">MVAKLISTYKTASRCWIPVNQNLKASIARNFSSRQRCVNFNNISSHNVVANDDVLAAGAGAHATGTSSASAEEYNFETFEPSIFSSEEIHTAGPVRRHE</sequence>
<gene>
    <name evidence="1" type="ORF">CANTADRAFT_6740</name>
</gene>
<evidence type="ECO:0000313" key="1">
    <source>
        <dbReference type="EMBL" id="ODV78346.1"/>
    </source>
</evidence>
<accession>A0A1E4SFU0</accession>
<protein>
    <submittedName>
        <fullName evidence="1">Uncharacterized protein</fullName>
    </submittedName>
</protein>
<dbReference type="Proteomes" id="UP000094285">
    <property type="component" value="Unassembled WGS sequence"/>
</dbReference>
<dbReference type="AlphaFoldDB" id="A0A1E4SFU0"/>
<proteinExistence type="predicted"/>
<dbReference type="EMBL" id="KV453913">
    <property type="protein sequence ID" value="ODV78346.1"/>
    <property type="molecule type" value="Genomic_DNA"/>
</dbReference>
<evidence type="ECO:0000313" key="2">
    <source>
        <dbReference type="Proteomes" id="UP000094285"/>
    </source>
</evidence>
<keyword evidence="2" id="KW-1185">Reference proteome</keyword>